<sequence>MTSTGLQQNGSEARQRVHNLGVKAPEFALFQDEPPQMASGDVGKSGYLRLGFARRDERSILAQMERQVPYLVQRALYWDEALPQMPCIFMISTSGCILQGDRLALDIHVAQDAFGHVTTQSATKIHSMVNNYAAQAQTIQIERGGYLEMMPDPVIPHSGSRFITDTQIVIHPTATLIYSEILMSGRKYHPADQGFKFDVYSSCITATDFDDKILFTERYVLEPKKQPLNSVGVMGPFHVFGNVILLTPEIHHDNILARIVPQYDAETGIASGASRLPNQCGLIFKALGQETHQVKASIRLFWHIAREEILGVTLPEPFIWR</sequence>
<comment type="similarity">
    <text evidence="1 4">Belongs to the UreD family.</text>
</comment>
<dbReference type="PATRIC" id="fig|286156.4.peg.4703"/>
<keyword evidence="2 4" id="KW-0996">Nickel insertion</keyword>
<dbReference type="AlphaFoldDB" id="A0A1C0TZA1"/>
<dbReference type="GO" id="GO:0016151">
    <property type="term" value="F:nickel cation binding"/>
    <property type="evidence" value="ECO:0007669"/>
    <property type="project" value="UniProtKB-UniRule"/>
</dbReference>
<evidence type="ECO:0000313" key="6">
    <source>
        <dbReference type="Proteomes" id="UP000093476"/>
    </source>
</evidence>
<evidence type="ECO:0000256" key="2">
    <source>
        <dbReference type="ARBA" id="ARBA00022988"/>
    </source>
</evidence>
<comment type="caution">
    <text evidence="5">The sequence shown here is derived from an EMBL/GenBank/DDBJ whole genome shotgun (WGS) entry which is preliminary data.</text>
</comment>
<comment type="subcellular location">
    <subcellularLocation>
        <location evidence="4">Cytoplasm</location>
    </subcellularLocation>
</comment>
<evidence type="ECO:0000256" key="3">
    <source>
        <dbReference type="ARBA" id="ARBA00023186"/>
    </source>
</evidence>
<organism evidence="5 6">
    <name type="scientific">Photorhabdus australis subsp. thailandensis</name>
    <dbReference type="NCBI Taxonomy" id="2805096"/>
    <lineage>
        <taxon>Bacteria</taxon>
        <taxon>Pseudomonadati</taxon>
        <taxon>Pseudomonadota</taxon>
        <taxon>Gammaproteobacteria</taxon>
        <taxon>Enterobacterales</taxon>
        <taxon>Morganellaceae</taxon>
        <taxon>Photorhabdus</taxon>
    </lineage>
</organism>
<protein>
    <recommendedName>
        <fullName evidence="4">Urease accessory protein UreD</fullName>
    </recommendedName>
</protein>
<keyword evidence="3 4" id="KW-0143">Chaperone</keyword>
<dbReference type="PANTHER" id="PTHR33643">
    <property type="entry name" value="UREASE ACCESSORY PROTEIN D"/>
    <property type="match status" value="1"/>
</dbReference>
<dbReference type="EMBL" id="LOMY01000187">
    <property type="protein sequence ID" value="OCQ50998.1"/>
    <property type="molecule type" value="Genomic_DNA"/>
</dbReference>
<dbReference type="GO" id="GO:0005737">
    <property type="term" value="C:cytoplasm"/>
    <property type="evidence" value="ECO:0007669"/>
    <property type="project" value="UniProtKB-SubCell"/>
</dbReference>
<dbReference type="HAMAP" id="MF_01384">
    <property type="entry name" value="UreD"/>
    <property type="match status" value="1"/>
</dbReference>
<keyword evidence="4" id="KW-0963">Cytoplasm</keyword>
<accession>A0A1C0TZA1</accession>
<dbReference type="InterPro" id="IPR002669">
    <property type="entry name" value="UreD"/>
</dbReference>
<dbReference type="Pfam" id="PF01774">
    <property type="entry name" value="UreD"/>
    <property type="match status" value="1"/>
</dbReference>
<gene>
    <name evidence="5" type="primary">ureH</name>
    <name evidence="4" type="synonym">ureD</name>
    <name evidence="5" type="ORF">Ppb6_04096</name>
</gene>
<reference evidence="5 6" key="1">
    <citation type="submission" date="2015-12" db="EMBL/GenBank/DDBJ databases">
        <title>Genome comparisons provide insights into the role of secondary metabolites in the pathogenic phase of the Photorhabdus life cycle.</title>
        <authorList>
            <person name="Tobias N.J."/>
            <person name="Mishra B."/>
            <person name="Gupta D.K."/>
            <person name="Thines M."/>
            <person name="Stinear T.P."/>
            <person name="Bode H.B."/>
        </authorList>
    </citation>
    <scope>NUCLEOTIDE SEQUENCE [LARGE SCALE GENOMIC DNA]</scope>
    <source>
        <strain evidence="5 6">PB68.1</strain>
    </source>
</reference>
<dbReference type="STRING" id="286156.Ppb6_04096"/>
<dbReference type="PANTHER" id="PTHR33643:SF1">
    <property type="entry name" value="UREASE ACCESSORY PROTEIN D"/>
    <property type="match status" value="1"/>
</dbReference>
<evidence type="ECO:0000313" key="5">
    <source>
        <dbReference type="EMBL" id="OCQ50998.1"/>
    </source>
</evidence>
<dbReference type="Proteomes" id="UP000093476">
    <property type="component" value="Unassembled WGS sequence"/>
</dbReference>
<proteinExistence type="inferred from homology"/>
<dbReference type="RefSeq" id="WP_065824616.1">
    <property type="nucleotide sequence ID" value="NZ_CAWMQZ010000187.1"/>
</dbReference>
<keyword evidence="6" id="KW-1185">Reference proteome</keyword>
<evidence type="ECO:0000256" key="1">
    <source>
        <dbReference type="ARBA" id="ARBA00007177"/>
    </source>
</evidence>
<comment type="function">
    <text evidence="4">Required for maturation of urease via the functional incorporation of the urease nickel metallocenter.</text>
</comment>
<comment type="subunit">
    <text evidence="4">UreD, UreF and UreG form a complex that acts as a GTP-hydrolysis-dependent molecular chaperone, activating the urease apoprotein by helping to assemble the nickel containing metallocenter of UreC. The UreE protein probably delivers the nickel.</text>
</comment>
<name>A0A1C0TZA1_9GAMM</name>
<evidence type="ECO:0000256" key="4">
    <source>
        <dbReference type="HAMAP-Rule" id="MF_01384"/>
    </source>
</evidence>